<keyword evidence="5" id="KW-0131">Cell cycle</keyword>
<dbReference type="GO" id="GO:0003677">
    <property type="term" value="F:DNA binding"/>
    <property type="evidence" value="ECO:0007669"/>
    <property type="project" value="TreeGrafter"/>
</dbReference>
<evidence type="ECO:0000256" key="1">
    <source>
        <dbReference type="ARBA" id="ARBA00004123"/>
    </source>
</evidence>
<evidence type="ECO:0000313" key="7">
    <source>
        <dbReference type="EMBL" id="CAE7241731.1"/>
    </source>
</evidence>
<accession>A0A812L5B1</accession>
<organism evidence="7 8">
    <name type="scientific">Symbiodinium natans</name>
    <dbReference type="NCBI Taxonomy" id="878477"/>
    <lineage>
        <taxon>Eukaryota</taxon>
        <taxon>Sar</taxon>
        <taxon>Alveolata</taxon>
        <taxon>Dinophyceae</taxon>
        <taxon>Suessiales</taxon>
        <taxon>Symbiodiniaceae</taxon>
        <taxon>Symbiodinium</taxon>
    </lineage>
</organism>
<dbReference type="PANTHER" id="PTHR18937:SF12">
    <property type="entry name" value="STRUCTURAL MAINTENANCE OF CHROMOSOMES PROTEIN"/>
    <property type="match status" value="1"/>
</dbReference>
<evidence type="ECO:0000256" key="4">
    <source>
        <dbReference type="ARBA" id="ARBA00023242"/>
    </source>
</evidence>
<evidence type="ECO:0000256" key="2">
    <source>
        <dbReference type="ARBA" id="ARBA00022618"/>
    </source>
</evidence>
<feature type="domain" description="RecF/RecN/SMC N-terminal" evidence="6">
    <location>
        <begin position="107"/>
        <end position="193"/>
    </location>
</feature>
<dbReference type="PANTHER" id="PTHR18937">
    <property type="entry name" value="STRUCTURAL MAINTENANCE OF CHROMOSOMES SMC FAMILY MEMBER"/>
    <property type="match status" value="1"/>
</dbReference>
<evidence type="ECO:0000259" key="6">
    <source>
        <dbReference type="Pfam" id="PF02463"/>
    </source>
</evidence>
<dbReference type="GO" id="GO:0007062">
    <property type="term" value="P:sister chromatid cohesion"/>
    <property type="evidence" value="ECO:0007669"/>
    <property type="project" value="TreeGrafter"/>
</dbReference>
<dbReference type="AlphaFoldDB" id="A0A812L5B1"/>
<comment type="subcellular location">
    <subcellularLocation>
        <location evidence="1">Nucleus</location>
    </subcellularLocation>
</comment>
<name>A0A812L5B1_9DINO</name>
<proteinExistence type="predicted"/>
<evidence type="ECO:0000256" key="5">
    <source>
        <dbReference type="ARBA" id="ARBA00023306"/>
    </source>
</evidence>
<reference evidence="7" key="1">
    <citation type="submission" date="2021-02" db="EMBL/GenBank/DDBJ databases">
        <authorList>
            <person name="Dougan E. K."/>
            <person name="Rhodes N."/>
            <person name="Thang M."/>
            <person name="Chan C."/>
        </authorList>
    </citation>
    <scope>NUCLEOTIDE SEQUENCE</scope>
</reference>
<dbReference type="Gene3D" id="3.40.50.300">
    <property type="entry name" value="P-loop containing nucleotide triphosphate hydrolases"/>
    <property type="match status" value="1"/>
</dbReference>
<dbReference type="EMBL" id="CAJNDS010000946">
    <property type="protein sequence ID" value="CAE7241731.1"/>
    <property type="molecule type" value="Genomic_DNA"/>
</dbReference>
<dbReference type="InterPro" id="IPR027417">
    <property type="entry name" value="P-loop_NTPase"/>
</dbReference>
<keyword evidence="8" id="KW-1185">Reference proteome</keyword>
<keyword evidence="2" id="KW-0132">Cell division</keyword>
<protein>
    <submittedName>
        <fullName evidence="7">Psm1 protein</fullName>
    </submittedName>
</protein>
<evidence type="ECO:0000313" key="8">
    <source>
        <dbReference type="Proteomes" id="UP000604046"/>
    </source>
</evidence>
<dbReference type="GO" id="GO:0008278">
    <property type="term" value="C:cohesin complex"/>
    <property type="evidence" value="ECO:0007669"/>
    <property type="project" value="TreeGrafter"/>
</dbReference>
<comment type="caution">
    <text evidence="7">The sequence shown here is derived from an EMBL/GenBank/DDBJ whole genome shotgun (WGS) entry which is preliminary data.</text>
</comment>
<feature type="non-terminal residue" evidence="7">
    <location>
        <position position="218"/>
    </location>
</feature>
<dbReference type="Pfam" id="PF02463">
    <property type="entry name" value="SMC_N"/>
    <property type="match status" value="1"/>
</dbReference>
<gene>
    <name evidence="7" type="primary">psm1</name>
    <name evidence="7" type="ORF">SNAT2548_LOCUS10984</name>
</gene>
<dbReference type="Proteomes" id="UP000604046">
    <property type="component" value="Unassembled WGS sequence"/>
</dbReference>
<dbReference type="SUPFAM" id="SSF52540">
    <property type="entry name" value="P-loop containing nucleoside triphosphate hydrolases"/>
    <property type="match status" value="1"/>
</dbReference>
<sequence length="218" mass="24432">MVALWPQRFGPSFGSCPAQVGDKGSWTRREADKASLQSQRLLREFEEVKAERVARFMKCFKHIEEKINPYYKELTAYDGFEGGSAYLDLDDAEEPYNGGITFTACPPGKRFFPMELLSGGERSMASMALLFALHSFRPPPFMILDEVDAPFDRKNTGSLVAYLKRLSFQCVVISLKDTFFSHSDSIVGVYKDKVKQTSGILSLSLRRLGNLAEGDGTE</sequence>
<dbReference type="GO" id="GO:0051301">
    <property type="term" value="P:cell division"/>
    <property type="evidence" value="ECO:0007669"/>
    <property type="project" value="UniProtKB-KW"/>
</dbReference>
<dbReference type="GO" id="GO:0005634">
    <property type="term" value="C:nucleus"/>
    <property type="evidence" value="ECO:0007669"/>
    <property type="project" value="UniProtKB-SubCell"/>
</dbReference>
<keyword evidence="4" id="KW-0539">Nucleus</keyword>
<evidence type="ECO:0000256" key="3">
    <source>
        <dbReference type="ARBA" id="ARBA00022776"/>
    </source>
</evidence>
<dbReference type="OrthoDB" id="5575062at2759"/>
<keyword evidence="3" id="KW-0498">Mitosis</keyword>
<dbReference type="InterPro" id="IPR003395">
    <property type="entry name" value="RecF/RecN/SMC_N"/>
</dbReference>